<dbReference type="InterPro" id="IPR000719">
    <property type="entry name" value="Prot_kinase_dom"/>
</dbReference>
<evidence type="ECO:0000313" key="4">
    <source>
        <dbReference type="EMBL" id="KAG1571909.1"/>
    </source>
</evidence>
<reference evidence="4 5" key="1">
    <citation type="journal article" date="2020" name="Microb. Genom.">
        <title>Genetic diversity of clinical and environmental Mucorales isolates obtained from an investigation of mucormycosis cases among solid organ transplant recipients.</title>
        <authorList>
            <person name="Nguyen M.H."/>
            <person name="Kaul D."/>
            <person name="Muto C."/>
            <person name="Cheng S.J."/>
            <person name="Richter R.A."/>
            <person name="Bruno V.M."/>
            <person name="Liu G."/>
            <person name="Beyhan S."/>
            <person name="Sundermann A.J."/>
            <person name="Mounaud S."/>
            <person name="Pasculle A.W."/>
            <person name="Nierman W.C."/>
            <person name="Driscoll E."/>
            <person name="Cumbie R."/>
            <person name="Clancy C.J."/>
            <person name="Dupont C.L."/>
        </authorList>
    </citation>
    <scope>NUCLEOTIDE SEQUENCE [LARGE SCALE GENOMIC DNA]</scope>
    <source>
        <strain evidence="4 5">GL24</strain>
    </source>
</reference>
<evidence type="ECO:0000259" key="3">
    <source>
        <dbReference type="PROSITE" id="PS50011"/>
    </source>
</evidence>
<keyword evidence="2" id="KW-0067">ATP-binding</keyword>
<dbReference type="PANTHER" id="PTHR24347">
    <property type="entry name" value="SERINE/THREONINE-PROTEIN KINASE"/>
    <property type="match status" value="1"/>
</dbReference>
<dbReference type="AlphaFoldDB" id="A0A9P6Z786"/>
<feature type="domain" description="Protein kinase" evidence="3">
    <location>
        <begin position="42"/>
        <end position="299"/>
    </location>
</feature>
<dbReference type="Gene3D" id="3.30.200.20">
    <property type="entry name" value="Phosphorylase Kinase, domain 1"/>
    <property type="match status" value="1"/>
</dbReference>
<dbReference type="FunFam" id="1.10.510.10:FF:000571">
    <property type="entry name" value="Maternal embryonic leucine zipper kinase"/>
    <property type="match status" value="1"/>
</dbReference>
<keyword evidence="5" id="KW-1185">Reference proteome</keyword>
<evidence type="ECO:0000256" key="1">
    <source>
        <dbReference type="ARBA" id="ARBA00022741"/>
    </source>
</evidence>
<dbReference type="CDD" id="cd05117">
    <property type="entry name" value="STKc_CAMK"/>
    <property type="match status" value="1"/>
</dbReference>
<dbReference type="SUPFAM" id="SSF56112">
    <property type="entry name" value="Protein kinase-like (PK-like)"/>
    <property type="match status" value="1"/>
</dbReference>
<name>A0A9P6Z786_9FUNG</name>
<dbReference type="InterPro" id="IPR011009">
    <property type="entry name" value="Kinase-like_dom_sf"/>
</dbReference>
<evidence type="ECO:0000256" key="2">
    <source>
        <dbReference type="ARBA" id="ARBA00022840"/>
    </source>
</evidence>
<dbReference type="PROSITE" id="PS00108">
    <property type="entry name" value="PROTEIN_KINASE_ST"/>
    <property type="match status" value="1"/>
</dbReference>
<dbReference type="InterPro" id="IPR008271">
    <property type="entry name" value="Ser/Thr_kinase_AS"/>
</dbReference>
<dbReference type="EMBL" id="JAANIU010000492">
    <property type="protein sequence ID" value="KAG1571909.1"/>
    <property type="molecule type" value="Genomic_DNA"/>
</dbReference>
<dbReference type="GO" id="GO:0004672">
    <property type="term" value="F:protein kinase activity"/>
    <property type="evidence" value="ECO:0007669"/>
    <property type="project" value="InterPro"/>
</dbReference>
<dbReference type="SMART" id="SM00220">
    <property type="entry name" value="S_TKc"/>
    <property type="match status" value="1"/>
</dbReference>
<comment type="caution">
    <text evidence="4">The sequence shown here is derived from an EMBL/GenBank/DDBJ whole genome shotgun (WGS) entry which is preliminary data.</text>
</comment>
<proteinExistence type="predicted"/>
<sequence length="346" mass="39609">MGLKDKLSTLVHGQQPPTYEKKKHYDFGDDLGKFCSFASFDYVFILIKGSGSYGYVRKATRIADNIPVAIKIIPKSKLHGKLEMVHSEMKVLEGLSHPNVIGFYDWFESREKFYLIFELATGGELFDRLFDRGKFTEKDAVKIMRSVLKGLDYLHKHNIVHRDMKLENLVFKSMEQDADLAICDFGIAKMIKDDDDGLHTICGSPGYVAPEVLLKKTYSFPVDIWAIGVIAYTLLCGYQPFQGESQIELFDEITSGRYEFHWRYWQNVSEEARSFIQKCLTLNPNKRPTAAEALNDIWITGDRAKDVNLLDTVRENFNARQTFRGAVSAIRVMNRIRSHSTMEGTS</sequence>
<dbReference type="PROSITE" id="PS50011">
    <property type="entry name" value="PROTEIN_KINASE_DOM"/>
    <property type="match status" value="1"/>
</dbReference>
<protein>
    <recommendedName>
        <fullName evidence="3">Protein kinase domain-containing protein</fullName>
    </recommendedName>
</protein>
<accession>A0A9P6Z786</accession>
<dbReference type="Proteomes" id="UP000740926">
    <property type="component" value="Unassembled WGS sequence"/>
</dbReference>
<dbReference type="GO" id="GO:0005524">
    <property type="term" value="F:ATP binding"/>
    <property type="evidence" value="ECO:0007669"/>
    <property type="project" value="UniProtKB-KW"/>
</dbReference>
<dbReference type="Gene3D" id="1.10.510.10">
    <property type="entry name" value="Transferase(Phosphotransferase) domain 1"/>
    <property type="match status" value="1"/>
</dbReference>
<evidence type="ECO:0000313" key="5">
    <source>
        <dbReference type="Proteomes" id="UP000740926"/>
    </source>
</evidence>
<keyword evidence="1" id="KW-0547">Nucleotide-binding</keyword>
<dbReference type="Pfam" id="PF00069">
    <property type="entry name" value="Pkinase"/>
    <property type="match status" value="1"/>
</dbReference>
<organism evidence="4 5">
    <name type="scientific">Rhizopus delemar</name>
    <dbReference type="NCBI Taxonomy" id="936053"/>
    <lineage>
        <taxon>Eukaryota</taxon>
        <taxon>Fungi</taxon>
        <taxon>Fungi incertae sedis</taxon>
        <taxon>Mucoromycota</taxon>
        <taxon>Mucoromycotina</taxon>
        <taxon>Mucoromycetes</taxon>
        <taxon>Mucorales</taxon>
        <taxon>Mucorineae</taxon>
        <taxon>Rhizopodaceae</taxon>
        <taxon>Rhizopus</taxon>
    </lineage>
</organism>
<gene>
    <name evidence="4" type="ORF">G6F50_004200</name>
</gene>